<accession>D1AD75</accession>
<dbReference type="GO" id="GO:0008721">
    <property type="term" value="F:D-serine ammonia-lyase activity"/>
    <property type="evidence" value="ECO:0007669"/>
    <property type="project" value="TreeGrafter"/>
</dbReference>
<dbReference type="SUPFAM" id="SSF51419">
    <property type="entry name" value="PLP-binding barrel"/>
    <property type="match status" value="1"/>
</dbReference>
<protein>
    <submittedName>
        <fullName evidence="2">Alanine racemase domain protein</fullName>
    </submittedName>
</protein>
<dbReference type="KEGG" id="tcu:Tcur_3855"/>
<dbReference type="GO" id="GO:0036088">
    <property type="term" value="P:D-serine catabolic process"/>
    <property type="evidence" value="ECO:0007669"/>
    <property type="project" value="TreeGrafter"/>
</dbReference>
<name>D1AD75_THECD</name>
<dbReference type="PANTHER" id="PTHR28004:SF2">
    <property type="entry name" value="D-SERINE DEHYDRATASE"/>
    <property type="match status" value="1"/>
</dbReference>
<gene>
    <name evidence="2" type="ordered locus">Tcur_3855</name>
</gene>
<dbReference type="InterPro" id="IPR051466">
    <property type="entry name" value="D-amino_acid_metab_enzyme"/>
</dbReference>
<dbReference type="RefSeq" id="WP_012854168.1">
    <property type="nucleotide sequence ID" value="NC_013510.1"/>
</dbReference>
<dbReference type="Proteomes" id="UP000001918">
    <property type="component" value="Chromosome"/>
</dbReference>
<dbReference type="OrthoDB" id="2445260at2"/>
<proteinExistence type="predicted"/>
<evidence type="ECO:0000259" key="1">
    <source>
        <dbReference type="Pfam" id="PF01168"/>
    </source>
</evidence>
<dbReference type="PANTHER" id="PTHR28004">
    <property type="entry name" value="ZGC:162816-RELATED"/>
    <property type="match status" value="1"/>
</dbReference>
<dbReference type="AlphaFoldDB" id="D1AD75"/>
<dbReference type="HOGENOM" id="CLU_042383_0_0_11"/>
<organism evidence="2 3">
    <name type="scientific">Thermomonospora curvata (strain ATCC 19995 / DSM 43183 / JCM 3096 / KCTC 9072 / NBRC 15933 / NCIMB 10081 / Henssen B9)</name>
    <dbReference type="NCBI Taxonomy" id="471852"/>
    <lineage>
        <taxon>Bacteria</taxon>
        <taxon>Bacillati</taxon>
        <taxon>Actinomycetota</taxon>
        <taxon>Actinomycetes</taxon>
        <taxon>Streptosporangiales</taxon>
        <taxon>Thermomonosporaceae</taxon>
        <taxon>Thermomonospora</taxon>
    </lineage>
</organism>
<dbReference type="InterPro" id="IPR029066">
    <property type="entry name" value="PLP-binding_barrel"/>
</dbReference>
<evidence type="ECO:0000313" key="3">
    <source>
        <dbReference type="Proteomes" id="UP000001918"/>
    </source>
</evidence>
<dbReference type="Pfam" id="PF01168">
    <property type="entry name" value="Ala_racemase_N"/>
    <property type="match status" value="1"/>
</dbReference>
<dbReference type="EMBL" id="CP001738">
    <property type="protein sequence ID" value="ACY99384.1"/>
    <property type="molecule type" value="Genomic_DNA"/>
</dbReference>
<dbReference type="STRING" id="471852.Tcur_3855"/>
<dbReference type="eggNOG" id="COG3616">
    <property type="taxonomic scope" value="Bacteria"/>
</dbReference>
<sequence>MNLRKRYDTATAALEAPLAIVDLDAFRANAADLVRRAGGKPIRVASKSVRCRELLTQVLAMDGFRGVMAFTLPEALWLAAHRVSDDILVAYPTVDRTALAELAADEHALSVITVMVDCAEHLELIGQAAARAKAPLRVCIDIDAGYRLLGGRVRIGALRSPIHDPAQAAELARRIERNPALHLAGLMAYESQIAGVGDAPPGSPLRAGVIRAMQSRSRIELARRRAAIVRAVRQVRPDLEFVNGGGTGSVEKTAAERAVTEVAAGSGLYQPHLFDYYTNFRGRPAALFALPVVRRPRPGVVTCLGGGYLASGPADRLRLPQPYLPEGLSYDPNEGAGEVQTPLRGEAADRLAIGDRVWFRHTKAGELCERFDVLHLVEGETVTATVPTYRGEGRTFL</sequence>
<feature type="domain" description="Alanine racemase N-terminal" evidence="1">
    <location>
        <begin position="21"/>
        <end position="269"/>
    </location>
</feature>
<evidence type="ECO:0000313" key="2">
    <source>
        <dbReference type="EMBL" id="ACY99384.1"/>
    </source>
</evidence>
<dbReference type="InterPro" id="IPR001608">
    <property type="entry name" value="Ala_racemase_N"/>
</dbReference>
<keyword evidence="3" id="KW-1185">Reference proteome</keyword>
<dbReference type="CDD" id="cd06813">
    <property type="entry name" value="PLPDE_III_DSD_D-TA_like_2"/>
    <property type="match status" value="1"/>
</dbReference>
<dbReference type="Gene3D" id="3.20.20.10">
    <property type="entry name" value="Alanine racemase"/>
    <property type="match status" value="1"/>
</dbReference>
<reference evidence="2 3" key="1">
    <citation type="journal article" date="2011" name="Stand. Genomic Sci.">
        <title>Complete genome sequence of Thermomonospora curvata type strain (B9).</title>
        <authorList>
            <person name="Chertkov O."/>
            <person name="Sikorski J."/>
            <person name="Nolan M."/>
            <person name="Lapidus A."/>
            <person name="Lucas S."/>
            <person name="Del Rio T.G."/>
            <person name="Tice H."/>
            <person name="Cheng J.F."/>
            <person name="Goodwin L."/>
            <person name="Pitluck S."/>
            <person name="Liolios K."/>
            <person name="Ivanova N."/>
            <person name="Mavromatis K."/>
            <person name="Mikhailova N."/>
            <person name="Ovchinnikova G."/>
            <person name="Pati A."/>
            <person name="Chen A."/>
            <person name="Palaniappan K."/>
            <person name="Djao O.D."/>
            <person name="Land M."/>
            <person name="Hauser L."/>
            <person name="Chang Y.J."/>
            <person name="Jeffries C.D."/>
            <person name="Brettin T."/>
            <person name="Han C."/>
            <person name="Detter J.C."/>
            <person name="Rohde M."/>
            <person name="Goker M."/>
            <person name="Woyke T."/>
            <person name="Bristow J."/>
            <person name="Eisen J.A."/>
            <person name="Markowitz V."/>
            <person name="Hugenholtz P."/>
            <person name="Klenk H.P."/>
            <person name="Kyrpides N.C."/>
        </authorList>
    </citation>
    <scope>NUCLEOTIDE SEQUENCE [LARGE SCALE GENOMIC DNA]</scope>
    <source>
        <strain evidence="3">ATCC 19995 / DSM 43183 / JCM 3096 / KCTC 9072 / NBRC 15933 / NCIMB 10081 / Henssen B9</strain>
    </source>
</reference>